<keyword evidence="3" id="KW-1185">Reference proteome</keyword>
<feature type="compositionally biased region" description="Basic and acidic residues" evidence="1">
    <location>
        <begin position="23"/>
        <end position="55"/>
    </location>
</feature>
<name>A0A7M7MIM8_VARDE</name>
<evidence type="ECO:0000313" key="3">
    <source>
        <dbReference type="Proteomes" id="UP000594260"/>
    </source>
</evidence>
<feature type="compositionally biased region" description="Basic and acidic residues" evidence="1">
    <location>
        <begin position="158"/>
        <end position="170"/>
    </location>
</feature>
<evidence type="ECO:0000256" key="1">
    <source>
        <dbReference type="SAM" id="MobiDB-lite"/>
    </source>
</evidence>
<accession>A0A7M7MIM8</accession>
<dbReference type="AlphaFoldDB" id="A0A7M7MIM8"/>
<dbReference type="RefSeq" id="XP_022667689.1">
    <property type="nucleotide sequence ID" value="XM_022811954.1"/>
</dbReference>
<feature type="compositionally biased region" description="Basic and acidic residues" evidence="1">
    <location>
        <begin position="73"/>
        <end position="89"/>
    </location>
</feature>
<reference evidence="2" key="1">
    <citation type="submission" date="2021-01" db="UniProtKB">
        <authorList>
            <consortium name="EnsemblMetazoa"/>
        </authorList>
    </citation>
    <scope>IDENTIFICATION</scope>
</reference>
<evidence type="ECO:0000313" key="2">
    <source>
        <dbReference type="EnsemblMetazoa" id="XP_022667689"/>
    </source>
</evidence>
<sequence>MQKAKEGLVTTQKAKEGSVATQEAKEEATAEQRAKNKQPDEPKEEERLKEKNDAQRRRKQGQEEILEMKQQQQRKDTSQKDSLVTRENDLIQGVLNEPTDRLAEAQGRSEKEEQRKRQQRERETLTPNFLLPGKQAESSPKLVTGQHREGGTYGPGGSRREGKAAEEKEGGGLPDPFAPIPPPPRLPLGVPIAPFLEFLRVLLGRVRTEVELCRKDTFRPDPYEIYPANPTSSRLKRSPVWEVEGHLVILRNEYSLYYEVGAKFTPSREDMLVRNYIEYRLRNGLCGHLVFDVRRLSGSAIKARNYRITTKASRLNDLEKPRDCWSLDCRITPMGDVVRVAEQGRISVIPDTMVTVEVHELSRAIYMPVSTKLVYTFGISWLQLLPTIEFQLVSVGSTVIMNMTSLWRPTQYNDFF</sequence>
<dbReference type="GeneID" id="111253068"/>
<feature type="compositionally biased region" description="Basic and acidic residues" evidence="1">
    <location>
        <begin position="98"/>
        <end position="124"/>
    </location>
</feature>
<dbReference type="Proteomes" id="UP000594260">
    <property type="component" value="Unplaced"/>
</dbReference>
<proteinExistence type="predicted"/>
<feature type="region of interest" description="Disordered" evidence="1">
    <location>
        <begin position="1"/>
        <end position="182"/>
    </location>
</feature>
<dbReference type="KEGG" id="vde:111253068"/>
<dbReference type="InParanoid" id="A0A7M7MIM8"/>
<protein>
    <submittedName>
        <fullName evidence="2">Uncharacterized protein</fullName>
    </submittedName>
</protein>
<dbReference type="EnsemblMetazoa" id="XM_022811954">
    <property type="protein sequence ID" value="XP_022667689"/>
    <property type="gene ID" value="LOC111253068"/>
</dbReference>
<organism evidence="2 3">
    <name type="scientific">Varroa destructor</name>
    <name type="common">Honeybee mite</name>
    <dbReference type="NCBI Taxonomy" id="109461"/>
    <lineage>
        <taxon>Eukaryota</taxon>
        <taxon>Metazoa</taxon>
        <taxon>Ecdysozoa</taxon>
        <taxon>Arthropoda</taxon>
        <taxon>Chelicerata</taxon>
        <taxon>Arachnida</taxon>
        <taxon>Acari</taxon>
        <taxon>Parasitiformes</taxon>
        <taxon>Mesostigmata</taxon>
        <taxon>Gamasina</taxon>
        <taxon>Dermanyssoidea</taxon>
        <taxon>Varroidae</taxon>
        <taxon>Varroa</taxon>
    </lineage>
</organism>